<dbReference type="InterPro" id="IPR039069">
    <property type="entry name" value="CE7"/>
</dbReference>
<dbReference type="Gene3D" id="3.40.50.1820">
    <property type="entry name" value="alpha/beta hydrolase"/>
    <property type="match status" value="1"/>
</dbReference>
<dbReference type="PANTHER" id="PTHR40111">
    <property type="entry name" value="CEPHALOSPORIN-C DEACETYLASE"/>
    <property type="match status" value="1"/>
</dbReference>
<dbReference type="SUPFAM" id="SSF53474">
    <property type="entry name" value="alpha/beta-Hydrolases"/>
    <property type="match status" value="1"/>
</dbReference>
<dbReference type="STRING" id="263852.SAMN02745116_01374"/>
<gene>
    <name evidence="4" type="ORF">SAMN02745116_01374</name>
</gene>
<feature type="domain" description="Acetyl xylan esterase" evidence="3">
    <location>
        <begin position="3"/>
        <end position="307"/>
    </location>
</feature>
<dbReference type="OrthoDB" id="9770528at2"/>
<protein>
    <submittedName>
        <fullName evidence="4">Cephalosporin-C deacetylase</fullName>
    </submittedName>
</protein>
<evidence type="ECO:0000256" key="1">
    <source>
        <dbReference type="PIRSR" id="PIRSR639069-1"/>
    </source>
</evidence>
<evidence type="ECO:0000313" key="4">
    <source>
        <dbReference type="EMBL" id="SJZ76787.1"/>
    </source>
</evidence>
<organism evidence="4 5">
    <name type="scientific">Pilibacter termitis</name>
    <dbReference type="NCBI Taxonomy" id="263852"/>
    <lineage>
        <taxon>Bacteria</taxon>
        <taxon>Bacillati</taxon>
        <taxon>Bacillota</taxon>
        <taxon>Bacilli</taxon>
        <taxon>Lactobacillales</taxon>
        <taxon>Enterococcaceae</taxon>
        <taxon>Pilibacter</taxon>
    </lineage>
</organism>
<dbReference type="Pfam" id="PF05448">
    <property type="entry name" value="AXE1"/>
    <property type="match status" value="1"/>
</dbReference>
<reference evidence="4 5" key="1">
    <citation type="submission" date="2017-02" db="EMBL/GenBank/DDBJ databases">
        <authorList>
            <person name="Peterson S.W."/>
        </authorList>
    </citation>
    <scope>NUCLEOTIDE SEQUENCE [LARGE SCALE GENOMIC DNA]</scope>
    <source>
        <strain evidence="4 5">ATCC BAA-1030</strain>
    </source>
</reference>
<proteinExistence type="predicted"/>
<dbReference type="EMBL" id="FUXI01000014">
    <property type="protein sequence ID" value="SJZ76787.1"/>
    <property type="molecule type" value="Genomic_DNA"/>
</dbReference>
<feature type="active site" description="Nucleophile" evidence="1">
    <location>
        <position position="180"/>
    </location>
</feature>
<evidence type="ECO:0000259" key="3">
    <source>
        <dbReference type="Pfam" id="PF05448"/>
    </source>
</evidence>
<sequence>MIDLTKLENYKGTGNKPDDFEQYWDTALAELAEFPLNYELEEIEFHSNVARAYHLWFTSPDGARIHAQLLTPKETAGKKFKGLLQFHGYHGDSGDWVDKIGAVAEGFVVAALDARGQGGLSEDNTKTSGGVLKGLIIRGMEEGCDNLYYKRVYLDCAHIAKILMAFDFVDETRIFAQGASQGGALTVACAALVPQIKKIIATYPFLCDYRKAFNLGAQTSAFEEIPYWFQFRDPLHKREEEIFNTLSYIDLQHLAPRIKAEVVWVMGMQDTIVPPETQLSAYNNITSKKRLIALPEYGHEYLPKVSDELQGFFD</sequence>
<dbReference type="Proteomes" id="UP000190328">
    <property type="component" value="Unassembled WGS sequence"/>
</dbReference>
<name>A0A1T4NCQ5_9ENTE</name>
<feature type="binding site" evidence="2">
    <location>
        <position position="89"/>
    </location>
    <ligand>
        <name>substrate</name>
    </ligand>
</feature>
<dbReference type="GO" id="GO:0052689">
    <property type="term" value="F:carboxylic ester hydrolase activity"/>
    <property type="evidence" value="ECO:0007669"/>
    <property type="project" value="TreeGrafter"/>
</dbReference>
<dbReference type="InterPro" id="IPR029058">
    <property type="entry name" value="AB_hydrolase_fold"/>
</dbReference>
<feature type="active site" description="Charge relay system" evidence="1">
    <location>
        <position position="270"/>
    </location>
</feature>
<evidence type="ECO:0000313" key="5">
    <source>
        <dbReference type="Proteomes" id="UP000190328"/>
    </source>
</evidence>
<evidence type="ECO:0000256" key="2">
    <source>
        <dbReference type="PIRSR" id="PIRSR639069-2"/>
    </source>
</evidence>
<keyword evidence="5" id="KW-1185">Reference proteome</keyword>
<dbReference type="RefSeq" id="WP_078807309.1">
    <property type="nucleotide sequence ID" value="NZ_FUXI01000014.1"/>
</dbReference>
<dbReference type="PANTHER" id="PTHR40111:SF1">
    <property type="entry name" value="CEPHALOSPORIN-C DEACETYLASE"/>
    <property type="match status" value="1"/>
</dbReference>
<dbReference type="GO" id="GO:0005976">
    <property type="term" value="P:polysaccharide metabolic process"/>
    <property type="evidence" value="ECO:0007669"/>
    <property type="project" value="TreeGrafter"/>
</dbReference>
<dbReference type="AlphaFoldDB" id="A0A1T4NCQ5"/>
<feature type="active site" description="Charge relay system" evidence="1">
    <location>
        <position position="299"/>
    </location>
</feature>
<dbReference type="InterPro" id="IPR008391">
    <property type="entry name" value="AXE1_dom"/>
</dbReference>
<accession>A0A1T4NCQ5</accession>